<dbReference type="Proteomes" id="UP000430079">
    <property type="component" value="Unassembled WGS sequence"/>
</dbReference>
<keyword evidence="2" id="KW-0808">Transferase</keyword>
<dbReference type="Pfam" id="PF01636">
    <property type="entry name" value="APH"/>
    <property type="match status" value="1"/>
</dbReference>
<evidence type="ECO:0000259" key="1">
    <source>
        <dbReference type="Pfam" id="PF01636"/>
    </source>
</evidence>
<gene>
    <name evidence="2" type="ORF">Sgleb_59400</name>
</gene>
<dbReference type="Gene3D" id="3.90.1200.10">
    <property type="match status" value="1"/>
</dbReference>
<dbReference type="RefSeq" id="WP_190141076.1">
    <property type="nucleotide sequence ID" value="NZ_BLIO01000001.1"/>
</dbReference>
<reference evidence="2 3" key="1">
    <citation type="submission" date="2019-12" db="EMBL/GenBank/DDBJ databases">
        <title>Whole genome shotgun sequence of Streptomyces hygroscopicus subsp. glebosus NBRC 13786.</title>
        <authorList>
            <person name="Ichikawa N."/>
            <person name="Kimura A."/>
            <person name="Kitahashi Y."/>
            <person name="Komaki H."/>
            <person name="Tamura T."/>
        </authorList>
    </citation>
    <scope>NUCLEOTIDE SEQUENCE [LARGE SCALE GENOMIC DNA]</scope>
    <source>
        <strain evidence="2 3">NBRC 13786</strain>
    </source>
</reference>
<accession>A0A640T261</accession>
<keyword evidence="3" id="KW-1185">Reference proteome</keyword>
<dbReference type="InterPro" id="IPR011009">
    <property type="entry name" value="Kinase-like_dom_sf"/>
</dbReference>
<proteinExistence type="predicted"/>
<evidence type="ECO:0000313" key="2">
    <source>
        <dbReference type="EMBL" id="GFE17893.1"/>
    </source>
</evidence>
<organism evidence="2 3">
    <name type="scientific">Streptomyces glebosus</name>
    <dbReference type="NCBI Taxonomy" id="249580"/>
    <lineage>
        <taxon>Bacteria</taxon>
        <taxon>Bacillati</taxon>
        <taxon>Actinomycetota</taxon>
        <taxon>Actinomycetes</taxon>
        <taxon>Kitasatosporales</taxon>
        <taxon>Streptomycetaceae</taxon>
        <taxon>Streptomyces</taxon>
    </lineage>
</organism>
<name>A0A640T261_9ACTN</name>
<dbReference type="AlphaFoldDB" id="A0A640T261"/>
<dbReference type="EMBL" id="BLIO01000001">
    <property type="protein sequence ID" value="GFE17893.1"/>
    <property type="molecule type" value="Genomic_DNA"/>
</dbReference>
<dbReference type="InterPro" id="IPR002575">
    <property type="entry name" value="Aminoglycoside_PTrfase"/>
</dbReference>
<dbReference type="GO" id="GO:0016740">
    <property type="term" value="F:transferase activity"/>
    <property type="evidence" value="ECO:0007669"/>
    <property type="project" value="UniProtKB-KW"/>
</dbReference>
<sequence length="292" mass="32492">MTTTSLTPQVAAQRACTVWGLSARGLSPLRTHATSVYLLPHADAVVRVSRNEQRDSMQRAIALTRWLAGHGLEVTEPLDVSQPLDVHGYVITVWQHYPQPDGPPPSPEHLGHLLSRLHRLPEPPIELPAYRPHLALRPVVESSTTLTPSDREWILGRSDELLDAYAHLDFPLGQGLIHGDAYPGNTLWDGSAARLSDWDEAAIGPRETDLANTFQGVRFGRTTDQLRAFSYAYGYDLTDWPGLPVLTELRDLHTLGSFIRRADLGDLEAAAQLAFRLDTLKRGDRTKSWVVH</sequence>
<dbReference type="SUPFAM" id="SSF56112">
    <property type="entry name" value="Protein kinase-like (PK-like)"/>
    <property type="match status" value="1"/>
</dbReference>
<protein>
    <submittedName>
        <fullName evidence="2">Aminoglycoside phosphotransferase</fullName>
    </submittedName>
</protein>
<comment type="caution">
    <text evidence="2">The sequence shown here is derived from an EMBL/GenBank/DDBJ whole genome shotgun (WGS) entry which is preliminary data.</text>
</comment>
<feature type="domain" description="Aminoglycoside phosphotransferase" evidence="1">
    <location>
        <begin position="40"/>
        <end position="242"/>
    </location>
</feature>
<evidence type="ECO:0000313" key="3">
    <source>
        <dbReference type="Proteomes" id="UP000430079"/>
    </source>
</evidence>